<evidence type="ECO:0000256" key="15">
    <source>
        <dbReference type="ARBA" id="ARBA00031023"/>
    </source>
</evidence>
<evidence type="ECO:0000256" key="14">
    <source>
        <dbReference type="ARBA" id="ARBA00030497"/>
    </source>
</evidence>
<comment type="similarity">
    <text evidence="4">Belongs to the pterin-4-alpha-carbinolamine dehydratase family.</text>
</comment>
<dbReference type="GO" id="GO:0005737">
    <property type="term" value="C:cytoplasm"/>
    <property type="evidence" value="ECO:0007669"/>
    <property type="project" value="UniProtKB-SubCell"/>
</dbReference>
<keyword evidence="9" id="KW-0805">Transcription regulation</keyword>
<dbReference type="InterPro" id="IPR001533">
    <property type="entry name" value="Pterin_deHydtase"/>
</dbReference>
<evidence type="ECO:0000256" key="4">
    <source>
        <dbReference type="ARBA" id="ARBA00006472"/>
    </source>
</evidence>
<dbReference type="EMBL" id="SRMA01027338">
    <property type="protein sequence ID" value="TRY54873.1"/>
    <property type="molecule type" value="Genomic_DNA"/>
</dbReference>
<evidence type="ECO:0000256" key="8">
    <source>
        <dbReference type="ARBA" id="ARBA00023007"/>
    </source>
</evidence>
<keyword evidence="8" id="KW-0783">Tetrahydrobiopterin biosynthesis</keyword>
<proteinExistence type="inferred from homology"/>
<evidence type="ECO:0000256" key="17">
    <source>
        <dbReference type="ARBA" id="ARBA00042558"/>
    </source>
</evidence>
<keyword evidence="21" id="KW-1185">Reference proteome</keyword>
<comment type="function">
    <text evidence="19">Involved in tetrahydrobiopterin biosynthesis. Seems to both prevent the formation of 7-pterins and accelerate the formation of quinonoid-BH2. Coactivator for HNF1A-dependent transcription. Regulates the dimerization of homeodomain protein HNF1A and enhances its transcriptional activity. Also acts as a coactivator for HNF1B-dependent transcription.</text>
</comment>
<evidence type="ECO:0000256" key="19">
    <source>
        <dbReference type="ARBA" id="ARBA00045830"/>
    </source>
</evidence>
<dbReference type="SUPFAM" id="SSF55248">
    <property type="entry name" value="PCD-like"/>
    <property type="match status" value="1"/>
</dbReference>
<evidence type="ECO:0000313" key="21">
    <source>
        <dbReference type="Proteomes" id="UP000316079"/>
    </source>
</evidence>
<comment type="caution">
    <text evidence="20">The sequence shown here is derived from an EMBL/GenBank/DDBJ whole genome shotgun (WGS) entry which is preliminary data.</text>
</comment>
<comment type="subcellular location">
    <subcellularLocation>
        <location evidence="3">Cytoplasm</location>
    </subcellularLocation>
    <subcellularLocation>
        <location evidence="2">Nucleus</location>
    </subcellularLocation>
</comment>
<dbReference type="InterPro" id="IPR036428">
    <property type="entry name" value="PCD_sf"/>
</dbReference>
<dbReference type="Proteomes" id="UP000316079">
    <property type="component" value="Unassembled WGS sequence"/>
</dbReference>
<dbReference type="OrthoDB" id="277398at2759"/>
<sequence length="85" mass="9744">MELYGSFFHHQAGKLQALTMEERDHLLPIMRSAQWVEVVGRDAIYKEFIFKDFNQVQITLSTHDCGGLSQRDISLATFIDQASVL</sequence>
<keyword evidence="10" id="KW-0010">Activator</keyword>
<organism evidence="20 21">
    <name type="scientific">Danionella cerebrum</name>
    <dbReference type="NCBI Taxonomy" id="2873325"/>
    <lineage>
        <taxon>Eukaryota</taxon>
        <taxon>Metazoa</taxon>
        <taxon>Chordata</taxon>
        <taxon>Craniata</taxon>
        <taxon>Vertebrata</taxon>
        <taxon>Euteleostomi</taxon>
        <taxon>Actinopterygii</taxon>
        <taxon>Neopterygii</taxon>
        <taxon>Teleostei</taxon>
        <taxon>Ostariophysi</taxon>
        <taxon>Cypriniformes</taxon>
        <taxon>Danionidae</taxon>
        <taxon>Danioninae</taxon>
        <taxon>Danionella</taxon>
    </lineage>
</organism>
<evidence type="ECO:0000256" key="9">
    <source>
        <dbReference type="ARBA" id="ARBA00023015"/>
    </source>
</evidence>
<dbReference type="EC" id="4.2.1.96" evidence="5"/>
<evidence type="ECO:0000256" key="18">
    <source>
        <dbReference type="ARBA" id="ARBA00042969"/>
    </source>
</evidence>
<keyword evidence="13" id="KW-0539">Nucleus</keyword>
<evidence type="ECO:0000256" key="5">
    <source>
        <dbReference type="ARBA" id="ARBA00013252"/>
    </source>
</evidence>
<keyword evidence="6" id="KW-0963">Cytoplasm</keyword>
<accession>A0A553MNW5</accession>
<dbReference type="GO" id="GO:0006729">
    <property type="term" value="P:tetrahydrobiopterin biosynthetic process"/>
    <property type="evidence" value="ECO:0007669"/>
    <property type="project" value="UniProtKB-KW"/>
</dbReference>
<name>A0A553MNW5_9TELE</name>
<evidence type="ECO:0000256" key="2">
    <source>
        <dbReference type="ARBA" id="ARBA00004123"/>
    </source>
</evidence>
<evidence type="ECO:0000256" key="16">
    <source>
        <dbReference type="ARBA" id="ARBA00040209"/>
    </source>
</evidence>
<evidence type="ECO:0000256" key="11">
    <source>
        <dbReference type="ARBA" id="ARBA00023163"/>
    </source>
</evidence>
<dbReference type="STRING" id="623744.A0A553MNW5"/>
<dbReference type="GO" id="GO:0005634">
    <property type="term" value="C:nucleus"/>
    <property type="evidence" value="ECO:0007669"/>
    <property type="project" value="UniProtKB-SubCell"/>
</dbReference>
<protein>
    <recommendedName>
        <fullName evidence="16">Pterin-4-alpha-carbinolamine dehydratase</fullName>
        <ecNumber evidence="5">4.2.1.96</ecNumber>
    </recommendedName>
    <alternativeName>
        <fullName evidence="14">4-alpha-hydroxy-tetrahydropterin dehydratase</fullName>
    </alternativeName>
    <alternativeName>
        <fullName evidence="18">Dimerization cofactor of hepatocyte nuclear factor 1-alpha</fullName>
    </alternativeName>
    <alternativeName>
        <fullName evidence="17">Phenylalanine hydroxylase-stimulating protein</fullName>
    </alternativeName>
    <alternativeName>
        <fullName evidence="15">Pterin carbinolamine dehydratase</fullName>
    </alternativeName>
</protein>
<evidence type="ECO:0000256" key="6">
    <source>
        <dbReference type="ARBA" id="ARBA00022490"/>
    </source>
</evidence>
<evidence type="ECO:0000256" key="7">
    <source>
        <dbReference type="ARBA" id="ARBA00022990"/>
    </source>
</evidence>
<gene>
    <name evidence="20" type="ORF">DNTS_010991</name>
</gene>
<dbReference type="AlphaFoldDB" id="A0A553MNW5"/>
<evidence type="ECO:0000313" key="20">
    <source>
        <dbReference type="EMBL" id="TRY54873.1"/>
    </source>
</evidence>
<evidence type="ECO:0000256" key="1">
    <source>
        <dbReference type="ARBA" id="ARBA00001554"/>
    </source>
</evidence>
<keyword evidence="11" id="KW-0804">Transcription</keyword>
<dbReference type="PANTHER" id="PTHR12599:SF13">
    <property type="entry name" value="PTERIN-4-ALPHA-CARBINOLAMINE DEHYDRATASE"/>
    <property type="match status" value="1"/>
</dbReference>
<keyword evidence="7" id="KW-0007">Acetylation</keyword>
<comment type="catalytic activity">
    <reaction evidence="1">
        <text>(4aS,6R)-4a-hydroxy-L-erythro-5,6,7,8-tetrahydrobiopterin = (6R)-L-erythro-6,7-dihydrobiopterin + H2O</text>
        <dbReference type="Rhea" id="RHEA:11920"/>
        <dbReference type="ChEBI" id="CHEBI:15377"/>
        <dbReference type="ChEBI" id="CHEBI:15642"/>
        <dbReference type="ChEBI" id="CHEBI:43120"/>
        <dbReference type="EC" id="4.2.1.96"/>
    </reaction>
</comment>
<evidence type="ECO:0000256" key="12">
    <source>
        <dbReference type="ARBA" id="ARBA00023239"/>
    </source>
</evidence>
<dbReference type="PANTHER" id="PTHR12599">
    <property type="entry name" value="PTERIN-4-ALPHA-CARBINOLAMINE DEHYDRATASE"/>
    <property type="match status" value="1"/>
</dbReference>
<dbReference type="Pfam" id="PF01329">
    <property type="entry name" value="Pterin_4a"/>
    <property type="match status" value="1"/>
</dbReference>
<dbReference type="Gene3D" id="3.30.1360.20">
    <property type="entry name" value="Transcriptional coactivator/pterin dehydratase"/>
    <property type="match status" value="1"/>
</dbReference>
<evidence type="ECO:0000256" key="13">
    <source>
        <dbReference type="ARBA" id="ARBA00023242"/>
    </source>
</evidence>
<keyword evidence="12" id="KW-0456">Lyase</keyword>
<reference evidence="20 21" key="1">
    <citation type="journal article" date="2019" name="Sci. Data">
        <title>Hybrid genome assembly and annotation of Danionella translucida.</title>
        <authorList>
            <person name="Kadobianskyi M."/>
            <person name="Schulze L."/>
            <person name="Schuelke M."/>
            <person name="Judkewitz B."/>
        </authorList>
    </citation>
    <scope>NUCLEOTIDE SEQUENCE [LARGE SCALE GENOMIC DNA]</scope>
    <source>
        <strain evidence="20 21">Bolton</strain>
    </source>
</reference>
<dbReference type="GO" id="GO:0008124">
    <property type="term" value="F:4-alpha-hydroxytetrahydrobiopterin dehydratase activity"/>
    <property type="evidence" value="ECO:0007669"/>
    <property type="project" value="UniProtKB-EC"/>
</dbReference>
<evidence type="ECO:0000256" key="3">
    <source>
        <dbReference type="ARBA" id="ARBA00004496"/>
    </source>
</evidence>
<evidence type="ECO:0000256" key="10">
    <source>
        <dbReference type="ARBA" id="ARBA00023159"/>
    </source>
</evidence>